<name>A0A2T3G1K8_9FIRM</name>
<evidence type="ECO:0000259" key="4">
    <source>
        <dbReference type="PROSITE" id="PS01124"/>
    </source>
</evidence>
<dbReference type="InterPro" id="IPR003313">
    <property type="entry name" value="AraC-bd"/>
</dbReference>
<dbReference type="PROSITE" id="PS00041">
    <property type="entry name" value="HTH_ARAC_FAMILY_1"/>
    <property type="match status" value="1"/>
</dbReference>
<dbReference type="Pfam" id="PF12833">
    <property type="entry name" value="HTH_18"/>
    <property type="match status" value="1"/>
</dbReference>
<evidence type="ECO:0000256" key="2">
    <source>
        <dbReference type="ARBA" id="ARBA00023125"/>
    </source>
</evidence>
<reference evidence="6" key="1">
    <citation type="submission" date="2018-03" db="EMBL/GenBank/DDBJ databases">
        <title>Lachnoclostridium SNUG30370 gen.nov., sp.nov., isolated from human faeces.</title>
        <authorList>
            <person name="Seo B."/>
            <person name="Jeon K."/>
            <person name="Ko G."/>
        </authorList>
    </citation>
    <scope>NUCLEOTIDE SEQUENCE [LARGE SCALE GENOMIC DNA]</scope>
    <source>
        <strain evidence="6">SNUG30370</strain>
    </source>
</reference>
<dbReference type="InterPro" id="IPR009057">
    <property type="entry name" value="Homeodomain-like_sf"/>
</dbReference>
<organism evidence="5 6">
    <name type="scientific">Faecalibacillus faecis</name>
    <dbReference type="NCBI Taxonomy" id="1982628"/>
    <lineage>
        <taxon>Bacteria</taxon>
        <taxon>Bacillati</taxon>
        <taxon>Bacillota</taxon>
        <taxon>Erysipelotrichia</taxon>
        <taxon>Erysipelotrichales</taxon>
        <taxon>Coprobacillaceae</taxon>
        <taxon>Faecalibacillus</taxon>
    </lineage>
</organism>
<protein>
    <recommendedName>
        <fullName evidence="4">HTH araC/xylS-type domain-containing protein</fullName>
    </recommendedName>
</protein>
<comment type="caution">
    <text evidence="5">The sequence shown here is derived from an EMBL/GenBank/DDBJ whole genome shotgun (WGS) entry which is preliminary data.</text>
</comment>
<dbReference type="AlphaFoldDB" id="A0A2T3G1K8"/>
<dbReference type="GO" id="GO:0003700">
    <property type="term" value="F:DNA-binding transcription factor activity"/>
    <property type="evidence" value="ECO:0007669"/>
    <property type="project" value="InterPro"/>
</dbReference>
<evidence type="ECO:0000256" key="3">
    <source>
        <dbReference type="ARBA" id="ARBA00023163"/>
    </source>
</evidence>
<dbReference type="PANTHER" id="PTHR43280:SF28">
    <property type="entry name" value="HTH-TYPE TRANSCRIPTIONAL ACTIVATOR RHAS"/>
    <property type="match status" value="1"/>
</dbReference>
<dbReference type="Pfam" id="PF02311">
    <property type="entry name" value="AraC_binding"/>
    <property type="match status" value="1"/>
</dbReference>
<dbReference type="Gene3D" id="2.60.120.10">
    <property type="entry name" value="Jelly Rolls"/>
    <property type="match status" value="1"/>
</dbReference>
<sequence length="354" mass="42122">MNKLEFRNKVIPLTNREKYYKTHPSHTGDYVKNIDLLDKNYSFQLTKQDKLDLINGKHAIFYDNQKITDDVLNLPIFCTKQTRFSFIPIHIRNYIELKYVYSGHCYAMVNDKEIILHTGDILLLDINSKHTILPPSENDIIFNFQMNRSYFNEAFISKFTSSNPITTFLTNIIDHTAKHEDYVIFKNREDDYEDINNLIESILCEYLDPSLFLTTIIDSYFLLLFVKMTQRYQANMEEHFRNKNKSYITEIIQYIQHHYQSCSLIKTAKCFGYNPDYLSRMIHQSTGLSFKRLINYYRMEAISNQLINTNKPIYQIAQENGFSNLNYFYKQFSSQFGGLPADYRKQYQESKKKI</sequence>
<evidence type="ECO:0000313" key="5">
    <source>
        <dbReference type="EMBL" id="PST41372.1"/>
    </source>
</evidence>
<keyword evidence="2" id="KW-0238">DNA-binding</keyword>
<gene>
    <name evidence="5" type="ORF">C7U55_04325</name>
</gene>
<accession>A0A2T3G1K8</accession>
<feature type="domain" description="HTH araC/xylS-type" evidence="4">
    <location>
        <begin position="249"/>
        <end position="346"/>
    </location>
</feature>
<evidence type="ECO:0000313" key="6">
    <source>
        <dbReference type="Proteomes" id="UP000241201"/>
    </source>
</evidence>
<dbReference type="EMBL" id="PYLP01000003">
    <property type="protein sequence ID" value="PST41372.1"/>
    <property type="molecule type" value="Genomic_DNA"/>
</dbReference>
<keyword evidence="6" id="KW-1185">Reference proteome</keyword>
<dbReference type="GO" id="GO:0043565">
    <property type="term" value="F:sequence-specific DNA binding"/>
    <property type="evidence" value="ECO:0007669"/>
    <property type="project" value="InterPro"/>
</dbReference>
<dbReference type="GeneID" id="77470325"/>
<dbReference type="InterPro" id="IPR018062">
    <property type="entry name" value="HTH_AraC-typ_CS"/>
</dbReference>
<proteinExistence type="predicted"/>
<dbReference type="InterPro" id="IPR018060">
    <property type="entry name" value="HTH_AraC"/>
</dbReference>
<dbReference type="Gene3D" id="1.10.10.60">
    <property type="entry name" value="Homeodomain-like"/>
    <property type="match status" value="2"/>
</dbReference>
<evidence type="ECO:0000256" key="1">
    <source>
        <dbReference type="ARBA" id="ARBA00023015"/>
    </source>
</evidence>
<dbReference type="SUPFAM" id="SSF46689">
    <property type="entry name" value="Homeodomain-like"/>
    <property type="match status" value="1"/>
</dbReference>
<dbReference type="PANTHER" id="PTHR43280">
    <property type="entry name" value="ARAC-FAMILY TRANSCRIPTIONAL REGULATOR"/>
    <property type="match status" value="1"/>
</dbReference>
<dbReference type="RefSeq" id="WP_106987493.1">
    <property type="nucleotide sequence ID" value="NZ_PYLP01000003.1"/>
</dbReference>
<keyword evidence="1" id="KW-0805">Transcription regulation</keyword>
<dbReference type="SUPFAM" id="SSF51215">
    <property type="entry name" value="Regulatory protein AraC"/>
    <property type="match status" value="1"/>
</dbReference>
<dbReference type="InterPro" id="IPR014710">
    <property type="entry name" value="RmlC-like_jellyroll"/>
</dbReference>
<keyword evidence="3" id="KW-0804">Transcription</keyword>
<dbReference type="SMART" id="SM00342">
    <property type="entry name" value="HTH_ARAC"/>
    <property type="match status" value="1"/>
</dbReference>
<dbReference type="InterPro" id="IPR037923">
    <property type="entry name" value="HTH-like"/>
</dbReference>
<dbReference type="Proteomes" id="UP000241201">
    <property type="component" value="Unassembled WGS sequence"/>
</dbReference>
<dbReference type="PROSITE" id="PS01124">
    <property type="entry name" value="HTH_ARAC_FAMILY_2"/>
    <property type="match status" value="1"/>
</dbReference>